<comment type="caution">
    <text evidence="9">The sequence shown here is derived from an EMBL/GenBank/DDBJ whole genome shotgun (WGS) entry which is preliminary data.</text>
</comment>
<protein>
    <submittedName>
        <fullName evidence="9">Carbohydrate ABC transporter permease</fullName>
    </submittedName>
</protein>
<accession>A0A3A9AZ43</accession>
<evidence type="ECO:0000313" key="10">
    <source>
        <dbReference type="Proteomes" id="UP000280696"/>
    </source>
</evidence>
<evidence type="ECO:0000256" key="7">
    <source>
        <dbReference type="RuleBase" id="RU363032"/>
    </source>
</evidence>
<dbReference type="RefSeq" id="WP_120468274.1">
    <property type="nucleotide sequence ID" value="NZ_RAYQ01000005.1"/>
</dbReference>
<dbReference type="GO" id="GO:0055085">
    <property type="term" value="P:transmembrane transport"/>
    <property type="evidence" value="ECO:0007669"/>
    <property type="project" value="InterPro"/>
</dbReference>
<keyword evidence="10" id="KW-1185">Reference proteome</keyword>
<sequence length="273" mass="30480">MKQKKAVVHTLIAVALGIVIVFPLAWVFICSFKESADILQYPPRVFSGTFATLKQYKVMLSRLPILNYAKNTVIFAVGASVVEILFDSMAGYALARMEFKGKKMISIIILSAMMLPFVILMIPLYIEIFKFGLLDTYAGLILPRAASAYGIFMMRSFFITLPKNLEEAARVDGLNEYGIFLQIMLPLCRPAMITMFIFNLTMCWNDLLYPLLLTSSSKMRTISSGLAMFVGSRVNEFGPAMAATVCALLPLLIVYLFAQKYFIEGIATTGMKE</sequence>
<evidence type="ECO:0000256" key="5">
    <source>
        <dbReference type="ARBA" id="ARBA00022989"/>
    </source>
</evidence>
<keyword evidence="6 7" id="KW-0472">Membrane</keyword>
<evidence type="ECO:0000313" key="9">
    <source>
        <dbReference type="EMBL" id="RKI92466.1"/>
    </source>
</evidence>
<dbReference type="OrthoDB" id="9771544at2"/>
<dbReference type="SUPFAM" id="SSF161098">
    <property type="entry name" value="MetI-like"/>
    <property type="match status" value="1"/>
</dbReference>
<feature type="transmembrane region" description="Helical" evidence="7">
    <location>
        <begin position="7"/>
        <end position="29"/>
    </location>
</feature>
<feature type="transmembrane region" description="Helical" evidence="7">
    <location>
        <begin position="73"/>
        <end position="95"/>
    </location>
</feature>
<evidence type="ECO:0000256" key="2">
    <source>
        <dbReference type="ARBA" id="ARBA00022448"/>
    </source>
</evidence>
<dbReference type="GO" id="GO:0005886">
    <property type="term" value="C:plasma membrane"/>
    <property type="evidence" value="ECO:0007669"/>
    <property type="project" value="UniProtKB-SubCell"/>
</dbReference>
<dbReference type="CDD" id="cd06261">
    <property type="entry name" value="TM_PBP2"/>
    <property type="match status" value="1"/>
</dbReference>
<dbReference type="Proteomes" id="UP000280696">
    <property type="component" value="Unassembled WGS sequence"/>
</dbReference>
<evidence type="ECO:0000256" key="4">
    <source>
        <dbReference type="ARBA" id="ARBA00022692"/>
    </source>
</evidence>
<organism evidence="9 10">
    <name type="scientific">Parablautia intestinalis</name>
    <dbReference type="NCBI Taxonomy" id="2320100"/>
    <lineage>
        <taxon>Bacteria</taxon>
        <taxon>Bacillati</taxon>
        <taxon>Bacillota</taxon>
        <taxon>Clostridia</taxon>
        <taxon>Lachnospirales</taxon>
        <taxon>Lachnospiraceae</taxon>
        <taxon>Parablautia</taxon>
    </lineage>
</organism>
<keyword evidence="4 7" id="KW-0812">Transmembrane</keyword>
<evidence type="ECO:0000256" key="3">
    <source>
        <dbReference type="ARBA" id="ARBA00022475"/>
    </source>
</evidence>
<dbReference type="AlphaFoldDB" id="A0A3A9AZ43"/>
<feature type="transmembrane region" description="Helical" evidence="7">
    <location>
        <begin position="177"/>
        <end position="198"/>
    </location>
</feature>
<feature type="domain" description="ABC transmembrane type-1" evidence="8">
    <location>
        <begin position="69"/>
        <end position="258"/>
    </location>
</feature>
<gene>
    <name evidence="9" type="ORF">D7V94_07310</name>
</gene>
<dbReference type="Gene3D" id="1.10.3720.10">
    <property type="entry name" value="MetI-like"/>
    <property type="match status" value="1"/>
</dbReference>
<dbReference type="InterPro" id="IPR000515">
    <property type="entry name" value="MetI-like"/>
</dbReference>
<evidence type="ECO:0000256" key="6">
    <source>
        <dbReference type="ARBA" id="ARBA00023136"/>
    </source>
</evidence>
<name>A0A3A9AZ43_9FIRM</name>
<feature type="transmembrane region" description="Helical" evidence="7">
    <location>
        <begin position="146"/>
        <end position="165"/>
    </location>
</feature>
<evidence type="ECO:0000259" key="8">
    <source>
        <dbReference type="PROSITE" id="PS50928"/>
    </source>
</evidence>
<comment type="subcellular location">
    <subcellularLocation>
        <location evidence="1 7">Cell membrane</location>
        <topology evidence="1 7">Multi-pass membrane protein</topology>
    </subcellularLocation>
</comment>
<dbReference type="PANTHER" id="PTHR43744:SF12">
    <property type="entry name" value="ABC TRANSPORTER PERMEASE PROTEIN MG189-RELATED"/>
    <property type="match status" value="1"/>
</dbReference>
<dbReference type="EMBL" id="RAYQ01000005">
    <property type="protein sequence ID" value="RKI92466.1"/>
    <property type="molecule type" value="Genomic_DNA"/>
</dbReference>
<dbReference type="InterPro" id="IPR035906">
    <property type="entry name" value="MetI-like_sf"/>
</dbReference>
<comment type="similarity">
    <text evidence="7">Belongs to the binding-protein-dependent transport system permease family.</text>
</comment>
<dbReference type="PANTHER" id="PTHR43744">
    <property type="entry name" value="ABC TRANSPORTER PERMEASE PROTEIN MG189-RELATED-RELATED"/>
    <property type="match status" value="1"/>
</dbReference>
<keyword evidence="5 7" id="KW-1133">Transmembrane helix</keyword>
<dbReference type="PROSITE" id="PS50928">
    <property type="entry name" value="ABC_TM1"/>
    <property type="match status" value="1"/>
</dbReference>
<dbReference type="Pfam" id="PF00528">
    <property type="entry name" value="BPD_transp_1"/>
    <property type="match status" value="1"/>
</dbReference>
<feature type="transmembrane region" description="Helical" evidence="7">
    <location>
        <begin position="107"/>
        <end position="126"/>
    </location>
</feature>
<proteinExistence type="inferred from homology"/>
<keyword evidence="3" id="KW-1003">Cell membrane</keyword>
<feature type="transmembrane region" description="Helical" evidence="7">
    <location>
        <begin position="237"/>
        <end position="258"/>
    </location>
</feature>
<reference evidence="9 10" key="1">
    <citation type="submission" date="2018-09" db="EMBL/GenBank/DDBJ databases">
        <title>Murine metabolic-syndrome-specific gut microbial biobank.</title>
        <authorList>
            <person name="Liu C."/>
        </authorList>
    </citation>
    <scope>NUCLEOTIDE SEQUENCE [LARGE SCALE GENOMIC DNA]</scope>
    <source>
        <strain evidence="9 10">0.1xD8-82</strain>
    </source>
</reference>
<evidence type="ECO:0000256" key="1">
    <source>
        <dbReference type="ARBA" id="ARBA00004651"/>
    </source>
</evidence>
<keyword evidence="2 7" id="KW-0813">Transport</keyword>